<gene>
    <name evidence="7" type="ORF">FOB64_004842</name>
</gene>
<dbReference type="NCBIfam" id="NF038013">
    <property type="entry name" value="AceTr_1"/>
    <property type="match status" value="1"/>
</dbReference>
<comment type="caution">
    <text evidence="7">The sequence shown here is derived from an EMBL/GenBank/DDBJ whole genome shotgun (WGS) entry which is preliminary data.</text>
</comment>
<dbReference type="PANTHER" id="PTHR31123:SF1">
    <property type="entry name" value="ACCUMULATION OF DYADS PROTEIN 2-RELATED"/>
    <property type="match status" value="1"/>
</dbReference>
<proteinExistence type="inferred from homology"/>
<organism evidence="7 8">
    <name type="scientific">Candida albicans</name>
    <name type="common">Yeast</name>
    <dbReference type="NCBI Taxonomy" id="5476"/>
    <lineage>
        <taxon>Eukaryota</taxon>
        <taxon>Fungi</taxon>
        <taxon>Dikarya</taxon>
        <taxon>Ascomycota</taxon>
        <taxon>Saccharomycotina</taxon>
        <taxon>Pichiomycetes</taxon>
        <taxon>Debaryomycetaceae</taxon>
        <taxon>Candida/Lodderomyces clade</taxon>
        <taxon>Candida</taxon>
    </lineage>
</organism>
<dbReference type="GO" id="GO:0015123">
    <property type="term" value="F:acetate transmembrane transporter activity"/>
    <property type="evidence" value="ECO:0007669"/>
    <property type="project" value="TreeGrafter"/>
</dbReference>
<comment type="similarity">
    <text evidence="2">Belongs to the acetate uptake transporter (AceTr) (TC 2.A.96) family.</text>
</comment>
<name>A0A8H6BVJ9_CANAX</name>
<feature type="transmembrane region" description="Helical" evidence="6">
    <location>
        <begin position="216"/>
        <end position="237"/>
    </location>
</feature>
<dbReference type="Proteomes" id="UP000536275">
    <property type="component" value="Unassembled WGS sequence"/>
</dbReference>
<evidence type="ECO:0000313" key="8">
    <source>
        <dbReference type="Proteomes" id="UP000536275"/>
    </source>
</evidence>
<keyword evidence="4 6" id="KW-1133">Transmembrane helix</keyword>
<dbReference type="PANTHER" id="PTHR31123">
    <property type="entry name" value="ACCUMULATION OF DYADS PROTEIN 2-RELATED"/>
    <property type="match status" value="1"/>
</dbReference>
<accession>A0A8H6BVJ9</accession>
<evidence type="ECO:0000256" key="3">
    <source>
        <dbReference type="ARBA" id="ARBA00022692"/>
    </source>
</evidence>
<dbReference type="InterPro" id="IPR051633">
    <property type="entry name" value="AceTr"/>
</dbReference>
<protein>
    <submittedName>
        <fullName evidence="7">Membrane transporter protein</fullName>
    </submittedName>
</protein>
<keyword evidence="5 6" id="KW-0472">Membrane</keyword>
<dbReference type="Pfam" id="PF01184">
    <property type="entry name" value="Gpr1_Fun34_YaaH"/>
    <property type="match status" value="1"/>
</dbReference>
<dbReference type="AlphaFoldDB" id="A0A8H6BVJ9"/>
<sequence>MVSASTAESKDVDSVGSPNGNNVTKVEISGDGGEFVILGNKKYYRHEIMSVLAHNAQSSSSKFASSTPLGLCAFAITTLVLSLYLLQARGIKTINVAVSLATFYGGVVQTIAGIWVFFSGDTLIFTALTSYGAFWLSFAAINIPTFGILAAYQKDMTQLSSALAFYLIAWAILSFIFMLLTFKSTVLLSGFFLCLTALFSLLSASYFVGSVALTKAAGAFGVIAVVAALYDTFALLATKQNSYFTLPVIPLPGSEAKQRNSKG</sequence>
<evidence type="ECO:0000313" key="7">
    <source>
        <dbReference type="EMBL" id="KAF6065069.1"/>
    </source>
</evidence>
<evidence type="ECO:0000256" key="6">
    <source>
        <dbReference type="SAM" id="Phobius"/>
    </source>
</evidence>
<feature type="transmembrane region" description="Helical" evidence="6">
    <location>
        <begin position="188"/>
        <end position="209"/>
    </location>
</feature>
<evidence type="ECO:0000256" key="4">
    <source>
        <dbReference type="ARBA" id="ARBA00022989"/>
    </source>
</evidence>
<dbReference type="EMBL" id="JABWAD010000059">
    <property type="protein sequence ID" value="KAF6065069.1"/>
    <property type="molecule type" value="Genomic_DNA"/>
</dbReference>
<keyword evidence="3 6" id="KW-0812">Transmembrane</keyword>
<evidence type="ECO:0000256" key="1">
    <source>
        <dbReference type="ARBA" id="ARBA00004141"/>
    </source>
</evidence>
<reference evidence="7 8" key="1">
    <citation type="submission" date="2020-03" db="EMBL/GenBank/DDBJ databases">
        <title>FDA dAtabase for Regulatory Grade micrObial Sequences (FDA-ARGOS): Supporting development and validation of Infectious Disease Dx tests.</title>
        <authorList>
            <person name="Campos J."/>
            <person name="Goldberg B."/>
            <person name="Tallon L."/>
            <person name="Sadzewicz L."/>
            <person name="Vavikolanu K."/>
            <person name="Mehta A."/>
            <person name="Aluvathingal J."/>
            <person name="Nadendla S."/>
            <person name="Nandy P."/>
            <person name="Geyer C."/>
            <person name="Yan Y."/>
            <person name="Sichtig H."/>
        </authorList>
    </citation>
    <scope>NUCLEOTIDE SEQUENCE [LARGE SCALE GENOMIC DNA]</scope>
    <source>
        <strain evidence="7 8">FDAARGOS_656</strain>
    </source>
</reference>
<dbReference type="InterPro" id="IPR000791">
    <property type="entry name" value="Gpr1/Fun34/SatP-like"/>
</dbReference>
<feature type="transmembrane region" description="Helical" evidence="6">
    <location>
        <begin position="98"/>
        <end position="118"/>
    </location>
</feature>
<feature type="transmembrane region" description="Helical" evidence="6">
    <location>
        <begin position="68"/>
        <end position="86"/>
    </location>
</feature>
<feature type="transmembrane region" description="Helical" evidence="6">
    <location>
        <begin position="163"/>
        <end position="182"/>
    </location>
</feature>
<dbReference type="GO" id="GO:0005886">
    <property type="term" value="C:plasma membrane"/>
    <property type="evidence" value="ECO:0007669"/>
    <property type="project" value="TreeGrafter"/>
</dbReference>
<evidence type="ECO:0000256" key="2">
    <source>
        <dbReference type="ARBA" id="ARBA00005587"/>
    </source>
</evidence>
<comment type="subcellular location">
    <subcellularLocation>
        <location evidence="1">Membrane</location>
        <topology evidence="1">Multi-pass membrane protein</topology>
    </subcellularLocation>
</comment>
<feature type="transmembrane region" description="Helical" evidence="6">
    <location>
        <begin position="124"/>
        <end position="151"/>
    </location>
</feature>
<evidence type="ECO:0000256" key="5">
    <source>
        <dbReference type="ARBA" id="ARBA00023136"/>
    </source>
</evidence>